<dbReference type="InterPro" id="IPR001965">
    <property type="entry name" value="Znf_PHD"/>
</dbReference>
<dbReference type="EMBL" id="OX451738">
    <property type="protein sequence ID" value="CAI8602286.1"/>
    <property type="molecule type" value="Genomic_DNA"/>
</dbReference>
<evidence type="ECO:0000256" key="9">
    <source>
        <dbReference type="ARBA" id="ARBA00022853"/>
    </source>
</evidence>
<evidence type="ECO:0000256" key="3">
    <source>
        <dbReference type="ARBA" id="ARBA00012483"/>
    </source>
</evidence>
<dbReference type="PROSITE" id="PS00518">
    <property type="entry name" value="ZF_RING_1"/>
    <property type="match status" value="1"/>
</dbReference>
<dbReference type="InterPro" id="IPR015947">
    <property type="entry name" value="PUA-like_sf"/>
</dbReference>
<sequence length="562" mass="63443">MAQQPNKQLPCDSDGVCMICNKPPLEIEILHCTTCATPWHVPCLPLLPLKIFDWICIDCSQPVDNNPFTDAPTSPIACGLGSTTHAIENDTSLTGEVARKHHKLIGGSSKPPIENNNNCNEVFDVFNSRLNCTFCQHLPERPITTPCGHNFCLKCFKKWIKQGKHNCSNCRAEIPAKMVSDPQINVQLATTIQIARSESVAHRKIFVTIPKDHFGPIVAENDPTRKRGVLVGDTWESLMECMQWGAHFPHDARIAGQSTHGAQSVALSGGYIDDIDHGNWFLYSGRDLSGSKHTHKNQSFDKKIERKNEALRLSCQKGYPVRVVRFHMKKRSSYAPKAGVRYDGVYRIEKCWRKIGKQGHKICRYLFVRCDNEPAPWKSDLSGDRPCPLPIIEELNGAVDITERKGDPSWDFHEEKDCWLWKKPPPLSKKPVNIVDPINETNIKVDMTKEKRVSLKIKNKLLKELACNICRKVLASPLTTPCAHNFCKACLEGVFSSQSHIRERASQSGFSLRTKKNIMKCPTCSDDLVDYLPLLQVNRDMKGIIESLQRDVEHMEESSDTK</sequence>
<dbReference type="InterPro" id="IPR036987">
    <property type="entry name" value="SRA-YDG_sf"/>
</dbReference>
<evidence type="ECO:0000256" key="13">
    <source>
        <dbReference type="PROSITE-ProRule" id="PRU00358"/>
    </source>
</evidence>
<evidence type="ECO:0000256" key="7">
    <source>
        <dbReference type="ARBA" id="ARBA00022786"/>
    </source>
</evidence>
<keyword evidence="10" id="KW-0238">DNA-binding</keyword>
<dbReference type="GO" id="GO:0005634">
    <property type="term" value="C:nucleus"/>
    <property type="evidence" value="ECO:0007669"/>
    <property type="project" value="UniProtKB-SubCell"/>
</dbReference>
<keyword evidence="4" id="KW-0808">Transferase</keyword>
<evidence type="ECO:0000256" key="10">
    <source>
        <dbReference type="ARBA" id="ARBA00023125"/>
    </source>
</evidence>
<dbReference type="InterPro" id="IPR017907">
    <property type="entry name" value="Znf_RING_CS"/>
</dbReference>
<evidence type="ECO:0000256" key="5">
    <source>
        <dbReference type="ARBA" id="ARBA00022723"/>
    </source>
</evidence>
<dbReference type="PROSITE" id="PS50089">
    <property type="entry name" value="ZF_RING_2"/>
    <property type="match status" value="2"/>
</dbReference>
<dbReference type="AlphaFoldDB" id="A0AAV0ZXB2"/>
<evidence type="ECO:0000256" key="1">
    <source>
        <dbReference type="ARBA" id="ARBA00000900"/>
    </source>
</evidence>
<organism evidence="16 17">
    <name type="scientific">Vicia faba</name>
    <name type="common">Broad bean</name>
    <name type="synonym">Faba vulgaris</name>
    <dbReference type="NCBI Taxonomy" id="3906"/>
    <lineage>
        <taxon>Eukaryota</taxon>
        <taxon>Viridiplantae</taxon>
        <taxon>Streptophyta</taxon>
        <taxon>Embryophyta</taxon>
        <taxon>Tracheophyta</taxon>
        <taxon>Spermatophyta</taxon>
        <taxon>Magnoliopsida</taxon>
        <taxon>eudicotyledons</taxon>
        <taxon>Gunneridae</taxon>
        <taxon>Pentapetalae</taxon>
        <taxon>rosids</taxon>
        <taxon>fabids</taxon>
        <taxon>Fabales</taxon>
        <taxon>Fabaceae</taxon>
        <taxon>Papilionoideae</taxon>
        <taxon>50 kb inversion clade</taxon>
        <taxon>NPAAA clade</taxon>
        <taxon>Hologalegina</taxon>
        <taxon>IRL clade</taxon>
        <taxon>Fabeae</taxon>
        <taxon>Vicia</taxon>
    </lineage>
</organism>
<dbReference type="GO" id="GO:0003677">
    <property type="term" value="F:DNA binding"/>
    <property type="evidence" value="ECO:0007669"/>
    <property type="project" value="UniProtKB-KW"/>
</dbReference>
<dbReference type="InterPro" id="IPR003105">
    <property type="entry name" value="SRA_YDG"/>
</dbReference>
<dbReference type="InterPro" id="IPR011011">
    <property type="entry name" value="Znf_FYVE_PHD"/>
</dbReference>
<dbReference type="SUPFAM" id="SSF57903">
    <property type="entry name" value="FYVE/PHD zinc finger"/>
    <property type="match status" value="1"/>
</dbReference>
<dbReference type="Gene3D" id="2.30.280.10">
    <property type="entry name" value="SRA-YDG"/>
    <property type="match status" value="1"/>
</dbReference>
<comment type="pathway">
    <text evidence="2">Protein modification; protein ubiquitination.</text>
</comment>
<dbReference type="SUPFAM" id="SSF57850">
    <property type="entry name" value="RING/U-box"/>
    <property type="match status" value="2"/>
</dbReference>
<feature type="domain" description="RING-type" evidence="14">
    <location>
        <begin position="467"/>
        <end position="525"/>
    </location>
</feature>
<evidence type="ECO:0000259" key="14">
    <source>
        <dbReference type="PROSITE" id="PS50089"/>
    </source>
</evidence>
<dbReference type="SMART" id="SM00184">
    <property type="entry name" value="RING"/>
    <property type="match status" value="2"/>
</dbReference>
<dbReference type="PROSITE" id="PS51015">
    <property type="entry name" value="YDG"/>
    <property type="match status" value="1"/>
</dbReference>
<gene>
    <name evidence="16" type="ORF">VFH_III033320</name>
</gene>
<feature type="domain" description="RING-type" evidence="14">
    <location>
        <begin position="132"/>
        <end position="171"/>
    </location>
</feature>
<dbReference type="InterPro" id="IPR018957">
    <property type="entry name" value="Znf_C3HC4_RING-type"/>
</dbReference>
<dbReference type="InterPro" id="IPR013083">
    <property type="entry name" value="Znf_RING/FYVE/PHD"/>
</dbReference>
<dbReference type="InterPro" id="IPR045134">
    <property type="entry name" value="UHRF1/2-like"/>
</dbReference>
<keyword evidence="8" id="KW-0862">Zinc</keyword>
<protein>
    <recommendedName>
        <fullName evidence="3">RING-type E3 ubiquitin transferase</fullName>
        <ecNumber evidence="3">2.3.2.27</ecNumber>
    </recommendedName>
</protein>
<dbReference type="Proteomes" id="UP001157006">
    <property type="component" value="Chromosome 3"/>
</dbReference>
<dbReference type="GO" id="GO:0061630">
    <property type="term" value="F:ubiquitin protein ligase activity"/>
    <property type="evidence" value="ECO:0007669"/>
    <property type="project" value="UniProtKB-EC"/>
</dbReference>
<evidence type="ECO:0000256" key="6">
    <source>
        <dbReference type="ARBA" id="ARBA00022771"/>
    </source>
</evidence>
<keyword evidence="9" id="KW-0156">Chromatin regulator</keyword>
<evidence type="ECO:0000256" key="12">
    <source>
        <dbReference type="PROSITE-ProRule" id="PRU00175"/>
    </source>
</evidence>
<dbReference type="EC" id="2.3.2.27" evidence="3"/>
<dbReference type="PROSITE" id="PS01359">
    <property type="entry name" value="ZF_PHD_1"/>
    <property type="match status" value="1"/>
</dbReference>
<dbReference type="Pfam" id="PF02182">
    <property type="entry name" value="SAD_SRA"/>
    <property type="match status" value="1"/>
</dbReference>
<dbReference type="SMART" id="SM00466">
    <property type="entry name" value="SRA"/>
    <property type="match status" value="1"/>
</dbReference>
<keyword evidence="11 13" id="KW-0539">Nucleus</keyword>
<keyword evidence="6 12" id="KW-0863">Zinc-finger</keyword>
<evidence type="ECO:0000313" key="16">
    <source>
        <dbReference type="EMBL" id="CAI8602286.1"/>
    </source>
</evidence>
<keyword evidence="17" id="KW-1185">Reference proteome</keyword>
<evidence type="ECO:0000259" key="15">
    <source>
        <dbReference type="PROSITE" id="PS51015"/>
    </source>
</evidence>
<reference evidence="16 17" key="1">
    <citation type="submission" date="2023-01" db="EMBL/GenBank/DDBJ databases">
        <authorList>
            <person name="Kreplak J."/>
        </authorList>
    </citation>
    <scope>NUCLEOTIDE SEQUENCE [LARGE SCALE GENOMIC DNA]</scope>
</reference>
<dbReference type="InterPro" id="IPR027370">
    <property type="entry name" value="Znf-RING_euk"/>
</dbReference>
<dbReference type="SUPFAM" id="SSF88697">
    <property type="entry name" value="PUA domain-like"/>
    <property type="match status" value="1"/>
</dbReference>
<dbReference type="Pfam" id="PF00097">
    <property type="entry name" value="zf-C3HC4"/>
    <property type="match status" value="1"/>
</dbReference>
<dbReference type="Gene3D" id="3.30.40.10">
    <property type="entry name" value="Zinc/RING finger domain, C3HC4 (zinc finger)"/>
    <property type="match status" value="3"/>
</dbReference>
<keyword evidence="7" id="KW-0833">Ubl conjugation pathway</keyword>
<proteinExistence type="predicted"/>
<comment type="catalytic activity">
    <reaction evidence="1">
        <text>S-ubiquitinyl-[E2 ubiquitin-conjugating enzyme]-L-cysteine + [acceptor protein]-L-lysine = [E2 ubiquitin-conjugating enzyme]-L-cysteine + N(6)-ubiquitinyl-[acceptor protein]-L-lysine.</text>
        <dbReference type="EC" id="2.3.2.27"/>
    </reaction>
</comment>
<accession>A0AAV0ZXB2</accession>
<dbReference type="InterPro" id="IPR019786">
    <property type="entry name" value="Zinc_finger_PHD-type_CS"/>
</dbReference>
<dbReference type="GO" id="GO:0044027">
    <property type="term" value="P:negative regulation of gene expression via chromosomal CpG island methylation"/>
    <property type="evidence" value="ECO:0007669"/>
    <property type="project" value="TreeGrafter"/>
</dbReference>
<name>A0AAV0ZXB2_VICFA</name>
<evidence type="ECO:0000256" key="11">
    <source>
        <dbReference type="ARBA" id="ARBA00023242"/>
    </source>
</evidence>
<dbReference type="GO" id="GO:0008270">
    <property type="term" value="F:zinc ion binding"/>
    <property type="evidence" value="ECO:0007669"/>
    <property type="project" value="UniProtKB-KW"/>
</dbReference>
<feature type="domain" description="YDG" evidence="15">
    <location>
        <begin position="224"/>
        <end position="369"/>
    </location>
</feature>
<dbReference type="PANTHER" id="PTHR14140:SF27">
    <property type="entry name" value="OS04G0289800 PROTEIN"/>
    <property type="match status" value="1"/>
</dbReference>
<dbReference type="InterPro" id="IPR001841">
    <property type="entry name" value="Znf_RING"/>
</dbReference>
<dbReference type="PANTHER" id="PTHR14140">
    <property type="entry name" value="E3 UBIQUITIN-PROTEIN LIGASE UHRF-RELATED"/>
    <property type="match status" value="1"/>
</dbReference>
<evidence type="ECO:0000256" key="4">
    <source>
        <dbReference type="ARBA" id="ARBA00022679"/>
    </source>
</evidence>
<keyword evidence="5" id="KW-0479">Metal-binding</keyword>
<dbReference type="SMART" id="SM00249">
    <property type="entry name" value="PHD"/>
    <property type="match status" value="1"/>
</dbReference>
<dbReference type="GO" id="GO:0016567">
    <property type="term" value="P:protein ubiquitination"/>
    <property type="evidence" value="ECO:0007669"/>
    <property type="project" value="UniProtKB-ARBA"/>
</dbReference>
<evidence type="ECO:0000256" key="8">
    <source>
        <dbReference type="ARBA" id="ARBA00022833"/>
    </source>
</evidence>
<evidence type="ECO:0000256" key="2">
    <source>
        <dbReference type="ARBA" id="ARBA00004906"/>
    </source>
</evidence>
<dbReference type="Pfam" id="PF13445">
    <property type="entry name" value="zf-RING_UBOX"/>
    <property type="match status" value="1"/>
</dbReference>
<evidence type="ECO:0000313" key="17">
    <source>
        <dbReference type="Proteomes" id="UP001157006"/>
    </source>
</evidence>
<comment type="subcellular location">
    <subcellularLocation>
        <location evidence="13">Nucleus</location>
    </subcellularLocation>
</comment>
<dbReference type="FunFam" id="2.30.280.10:FF:000002">
    <property type="entry name" value="E3 ubiquitin-protein ligase ORTHRUS 2"/>
    <property type="match status" value="1"/>
</dbReference>